<evidence type="ECO:0000313" key="2">
    <source>
        <dbReference type="EMBL" id="RVU32278.1"/>
    </source>
</evidence>
<dbReference type="SUPFAM" id="SSF52091">
    <property type="entry name" value="SpoIIaa-like"/>
    <property type="match status" value="1"/>
</dbReference>
<organism evidence="2 3">
    <name type="scientific">Neptunomonas marina</name>
    <dbReference type="NCBI Taxonomy" id="1815562"/>
    <lineage>
        <taxon>Bacteria</taxon>
        <taxon>Pseudomonadati</taxon>
        <taxon>Pseudomonadota</taxon>
        <taxon>Gammaproteobacteria</taxon>
        <taxon>Oceanospirillales</taxon>
        <taxon>Oceanospirillaceae</taxon>
        <taxon>Neptunomonas</taxon>
    </lineage>
</organism>
<dbReference type="RefSeq" id="WP_127692447.1">
    <property type="nucleotide sequence ID" value="NZ_SACQ01000001.1"/>
</dbReference>
<dbReference type="Gene3D" id="3.30.750.24">
    <property type="entry name" value="STAS domain"/>
    <property type="match status" value="1"/>
</dbReference>
<proteinExistence type="predicted"/>
<dbReference type="InterPro" id="IPR002645">
    <property type="entry name" value="STAS_dom"/>
</dbReference>
<dbReference type="AlphaFoldDB" id="A0A437QCK3"/>
<evidence type="ECO:0000259" key="1">
    <source>
        <dbReference type="PROSITE" id="PS50801"/>
    </source>
</evidence>
<dbReference type="PROSITE" id="PS50801">
    <property type="entry name" value="STAS"/>
    <property type="match status" value="1"/>
</dbReference>
<sequence length="160" mass="17882">MTEGAIYHGIHDGHYILRFVGDVRLTLCTSLDLHIEDAFAHQEFDDILVDLTESDCLDSTTLGLIAKLANKAQIQGLQMPVLISTNGDINHTLKCMGFDQVFVMSECLECSHLAADKLDLVQEAAEDMQQRIINAHRVLMSMNRNNFEAFSSLVQTLEKS</sequence>
<accession>A0A437QCK3</accession>
<dbReference type="PANTHER" id="PTHR33495:SF2">
    <property type="entry name" value="ANTI-SIGMA FACTOR ANTAGONIST TM_1081-RELATED"/>
    <property type="match status" value="1"/>
</dbReference>
<dbReference type="Pfam" id="PF01740">
    <property type="entry name" value="STAS"/>
    <property type="match status" value="1"/>
</dbReference>
<dbReference type="PANTHER" id="PTHR33495">
    <property type="entry name" value="ANTI-SIGMA FACTOR ANTAGONIST TM_1081-RELATED-RELATED"/>
    <property type="match status" value="1"/>
</dbReference>
<dbReference type="GO" id="GO:0043856">
    <property type="term" value="F:anti-sigma factor antagonist activity"/>
    <property type="evidence" value="ECO:0007669"/>
    <property type="project" value="TreeGrafter"/>
</dbReference>
<keyword evidence="3" id="KW-1185">Reference proteome</keyword>
<gene>
    <name evidence="2" type="ORF">EOE65_01100</name>
</gene>
<evidence type="ECO:0000313" key="3">
    <source>
        <dbReference type="Proteomes" id="UP000282818"/>
    </source>
</evidence>
<dbReference type="Proteomes" id="UP000282818">
    <property type="component" value="Unassembled WGS sequence"/>
</dbReference>
<dbReference type="PIRSF" id="PIRSF029548">
    <property type="entry name" value="UCP029548"/>
    <property type="match status" value="1"/>
</dbReference>
<dbReference type="InterPro" id="IPR014557">
    <property type="entry name" value="UCP029548_STAS-type"/>
</dbReference>
<dbReference type="CDD" id="cd07043">
    <property type="entry name" value="STAS_anti-anti-sigma_factors"/>
    <property type="match status" value="1"/>
</dbReference>
<protein>
    <submittedName>
        <fullName evidence="2">Anti-sigma factor antagonist</fullName>
    </submittedName>
</protein>
<feature type="domain" description="STAS" evidence="1">
    <location>
        <begin position="12"/>
        <end position="128"/>
    </location>
</feature>
<reference evidence="2 3" key="1">
    <citation type="submission" date="2019-01" db="EMBL/GenBank/DDBJ databases">
        <authorList>
            <person name="Chen W.-M."/>
        </authorList>
    </citation>
    <scope>NUCLEOTIDE SEQUENCE [LARGE SCALE GENOMIC DNA]</scope>
    <source>
        <strain evidence="2 3">HPM-16</strain>
    </source>
</reference>
<name>A0A437QCK3_9GAMM</name>
<comment type="caution">
    <text evidence="2">The sequence shown here is derived from an EMBL/GenBank/DDBJ whole genome shotgun (WGS) entry which is preliminary data.</text>
</comment>
<dbReference type="EMBL" id="SACQ01000001">
    <property type="protein sequence ID" value="RVU32278.1"/>
    <property type="molecule type" value="Genomic_DNA"/>
</dbReference>
<dbReference type="InterPro" id="IPR036513">
    <property type="entry name" value="STAS_dom_sf"/>
</dbReference>